<accession>Q7BQB3</accession>
<evidence type="ECO:0008006" key="2">
    <source>
        <dbReference type="Google" id="ProtNLM"/>
    </source>
</evidence>
<name>Q7BQB3_MYCAV</name>
<dbReference type="AlphaFoldDB" id="Q7BQB3"/>
<reference evidence="1" key="2">
    <citation type="submission" date="2004-01" db="EMBL/GenBank/DDBJ databases">
        <title>The gene for F420-dependent glucose-6-phosphate dehydrogenase and a conserved upstream gene coding for a beta-lactamase-like protein in Mycobacterium species.</title>
        <authorList>
            <person name="Kim B.-K."/>
            <person name="Choi K.-P."/>
            <person name="Daniels L."/>
        </authorList>
    </citation>
    <scope>NUCLEOTIDE SEQUENCE</scope>
    <source>
        <strain evidence="1">ATCC 25291</strain>
    </source>
</reference>
<sequence length="258" mass="27190">MELFALGHGNGYTESDVRNGARALTGWVIGAGGATSVLPKRHDATAKTLFGRSANFDAAGFCDAVLAQPKSAGYVAGRLWQQLAGDDPPSPPALDRLVAAYGPGRDLRALTRAILTDPEFTGAQASMVNTPIEWLIGVIRSLRVPVDDPKRLKMIDATLRTLGQRPFYPPSVGGWPSGQVWLSTASAGARLRAATELAHAGDLSGIENTPPTDRIDAVGYLIGVGAWSDRTARALQPLVGQPPRLVAAAVNTPEYLTS</sequence>
<proteinExistence type="predicted"/>
<protein>
    <recommendedName>
        <fullName evidence="2">DUF1800 domain-containing protein</fullName>
    </recommendedName>
</protein>
<evidence type="ECO:0000313" key="1">
    <source>
        <dbReference type="EMBL" id="AAR92168.1"/>
    </source>
</evidence>
<organism evidence="1">
    <name type="scientific">Mycobacterium avium</name>
    <dbReference type="NCBI Taxonomy" id="1764"/>
    <lineage>
        <taxon>Bacteria</taxon>
        <taxon>Bacillati</taxon>
        <taxon>Actinomycetota</taxon>
        <taxon>Actinomycetes</taxon>
        <taxon>Mycobacteriales</taxon>
        <taxon>Mycobacteriaceae</taxon>
        <taxon>Mycobacterium</taxon>
        <taxon>Mycobacterium avium complex (MAC)</taxon>
    </lineage>
</organism>
<dbReference type="EMBL" id="AF152394">
    <property type="protein sequence ID" value="AAR92168.1"/>
    <property type="molecule type" value="Genomic_DNA"/>
</dbReference>
<dbReference type="InterPro" id="IPR014917">
    <property type="entry name" value="DUF1800"/>
</dbReference>
<reference evidence="1" key="1">
    <citation type="submission" date="2004-01" db="EMBL/GenBank/DDBJ databases">
        <title>Coexpression of the genes for F420-dependent glucose-6-phosphate dehydrogenase, phosphotransacetylase, and acetate kinase in Mycobacterium bovis strain BCG, and their role in acetate uptake.</title>
        <authorList>
            <person name="Kim B.-K."/>
            <person name="Choi K.-P."/>
            <person name="Purwantini E."/>
            <person name="Bae Y.-M."/>
            <person name="Cho P."/>
            <person name="Kang S.-A."/>
            <person name="Simpson D.R."/>
            <person name="Daniels L."/>
        </authorList>
    </citation>
    <scope>NUCLEOTIDE SEQUENCE</scope>
    <source>
        <strain evidence="1">ATCC 25291</strain>
    </source>
</reference>
<dbReference type="Pfam" id="PF08811">
    <property type="entry name" value="DUF1800"/>
    <property type="match status" value="1"/>
</dbReference>